<dbReference type="EMBL" id="BAAATR010000084">
    <property type="protein sequence ID" value="GAA2281102.1"/>
    <property type="molecule type" value="Genomic_DNA"/>
</dbReference>
<dbReference type="Gene3D" id="3.30.420.10">
    <property type="entry name" value="Ribonuclease H-like superfamily/Ribonuclease H"/>
    <property type="match status" value="1"/>
</dbReference>
<protein>
    <recommendedName>
        <fullName evidence="1">Tc1-like transposase DDE domain-containing protein</fullName>
    </recommendedName>
</protein>
<proteinExistence type="predicted"/>
<dbReference type="Pfam" id="PF13358">
    <property type="entry name" value="DDE_3"/>
    <property type="match status" value="1"/>
</dbReference>
<feature type="domain" description="Tc1-like transposase DDE" evidence="1">
    <location>
        <begin position="56"/>
        <end position="121"/>
    </location>
</feature>
<sequence length="157" mass="17058">MTVAGRSPGRVSIAGLIAVRPGARTRLYSRIRGCTGERRSLSETDYIRLVGGAHQLLKAPVVLVWDRLNTHISAAMKQLVAARAWLTVFQLPSYAPELNPVEGVWSQSERSLANLAAGTLDRLNALVRNRLKSLQYRPTTLDGFIAGTGLALDLSPP</sequence>
<evidence type="ECO:0000313" key="3">
    <source>
        <dbReference type="Proteomes" id="UP001500305"/>
    </source>
</evidence>
<evidence type="ECO:0000259" key="1">
    <source>
        <dbReference type="Pfam" id="PF13358"/>
    </source>
</evidence>
<dbReference type="InterPro" id="IPR038717">
    <property type="entry name" value="Tc1-like_DDE_dom"/>
</dbReference>
<organism evidence="2 3">
    <name type="scientific">Kitasatospora cystarginea</name>
    <dbReference type="NCBI Taxonomy" id="58350"/>
    <lineage>
        <taxon>Bacteria</taxon>
        <taxon>Bacillati</taxon>
        <taxon>Actinomycetota</taxon>
        <taxon>Actinomycetes</taxon>
        <taxon>Kitasatosporales</taxon>
        <taxon>Streptomycetaceae</taxon>
        <taxon>Kitasatospora</taxon>
    </lineage>
</organism>
<evidence type="ECO:0000313" key="2">
    <source>
        <dbReference type="EMBL" id="GAA2281102.1"/>
    </source>
</evidence>
<reference evidence="2 3" key="1">
    <citation type="journal article" date="2019" name="Int. J. Syst. Evol. Microbiol.">
        <title>The Global Catalogue of Microorganisms (GCM) 10K type strain sequencing project: providing services to taxonomists for standard genome sequencing and annotation.</title>
        <authorList>
            <consortium name="The Broad Institute Genomics Platform"/>
            <consortium name="The Broad Institute Genome Sequencing Center for Infectious Disease"/>
            <person name="Wu L."/>
            <person name="Ma J."/>
        </authorList>
    </citation>
    <scope>NUCLEOTIDE SEQUENCE [LARGE SCALE GENOMIC DNA]</scope>
    <source>
        <strain evidence="2 3">JCM 7356</strain>
    </source>
</reference>
<dbReference type="Proteomes" id="UP001500305">
    <property type="component" value="Unassembled WGS sequence"/>
</dbReference>
<name>A0ABN3F1G7_9ACTN</name>
<accession>A0ABN3F1G7</accession>
<dbReference type="InterPro" id="IPR036397">
    <property type="entry name" value="RNaseH_sf"/>
</dbReference>
<keyword evidence="3" id="KW-1185">Reference proteome</keyword>
<gene>
    <name evidence="2" type="ORF">GCM10010430_79000</name>
</gene>
<comment type="caution">
    <text evidence="2">The sequence shown here is derived from an EMBL/GenBank/DDBJ whole genome shotgun (WGS) entry which is preliminary data.</text>
</comment>